<feature type="domain" description="GH3 middle" evidence="1">
    <location>
        <begin position="357"/>
        <end position="414"/>
    </location>
</feature>
<dbReference type="GO" id="GO:0016881">
    <property type="term" value="F:acid-amino acid ligase activity"/>
    <property type="evidence" value="ECO:0007669"/>
    <property type="project" value="TreeGrafter"/>
</dbReference>
<feature type="domain" description="GH3 C-terminal" evidence="2">
    <location>
        <begin position="443"/>
        <end position="555"/>
    </location>
</feature>
<accession>A0A9P7K096</accession>
<dbReference type="PANTHER" id="PTHR31901:SF9">
    <property type="entry name" value="GH3 DOMAIN-CONTAINING PROTEIN"/>
    <property type="match status" value="1"/>
</dbReference>
<reference evidence="3" key="1">
    <citation type="journal article" date="2020" name="New Phytol.">
        <title>Comparative genomics reveals dynamic genome evolution in host specialist ectomycorrhizal fungi.</title>
        <authorList>
            <person name="Lofgren L.A."/>
            <person name="Nguyen N.H."/>
            <person name="Vilgalys R."/>
            <person name="Ruytinx J."/>
            <person name="Liao H.L."/>
            <person name="Branco S."/>
            <person name="Kuo A."/>
            <person name="LaButti K."/>
            <person name="Lipzen A."/>
            <person name="Andreopoulos W."/>
            <person name="Pangilinan J."/>
            <person name="Riley R."/>
            <person name="Hundley H."/>
            <person name="Na H."/>
            <person name="Barry K."/>
            <person name="Grigoriev I.V."/>
            <person name="Stajich J.E."/>
            <person name="Kennedy P.G."/>
        </authorList>
    </citation>
    <scope>NUCLEOTIDE SEQUENCE</scope>
    <source>
        <strain evidence="3">FC423</strain>
    </source>
</reference>
<gene>
    <name evidence="3" type="ORF">F5147DRAFT_756503</name>
</gene>
<dbReference type="InterPro" id="IPR055378">
    <property type="entry name" value="GH3_C"/>
</dbReference>
<dbReference type="GeneID" id="64702605"/>
<dbReference type="EMBL" id="JABBWM010000001">
    <property type="protein sequence ID" value="KAG2120452.1"/>
    <property type="molecule type" value="Genomic_DNA"/>
</dbReference>
<keyword evidence="4" id="KW-1185">Reference proteome</keyword>
<dbReference type="Pfam" id="PF23571">
    <property type="entry name" value="GH3_M"/>
    <property type="match status" value="1"/>
</dbReference>
<comment type="caution">
    <text evidence="3">The sequence shown here is derived from an EMBL/GenBank/DDBJ whole genome shotgun (WGS) entry which is preliminary data.</text>
</comment>
<protein>
    <submittedName>
        <fullName evidence="3">GH3 auxin-responsive promoter</fullName>
    </submittedName>
</protein>
<evidence type="ECO:0000313" key="4">
    <source>
        <dbReference type="Proteomes" id="UP000823399"/>
    </source>
</evidence>
<dbReference type="PANTHER" id="PTHR31901">
    <property type="entry name" value="GH3 DOMAIN-CONTAINING PROTEIN"/>
    <property type="match status" value="1"/>
</dbReference>
<dbReference type="Proteomes" id="UP000823399">
    <property type="component" value="Unassembled WGS sequence"/>
</dbReference>
<evidence type="ECO:0000259" key="1">
    <source>
        <dbReference type="Pfam" id="PF23571"/>
    </source>
</evidence>
<dbReference type="OrthoDB" id="10004661at2759"/>
<dbReference type="GO" id="GO:0005737">
    <property type="term" value="C:cytoplasm"/>
    <property type="evidence" value="ECO:0007669"/>
    <property type="project" value="TreeGrafter"/>
</dbReference>
<dbReference type="Pfam" id="PF03321">
    <property type="entry name" value="GH3"/>
    <property type="match status" value="1"/>
</dbReference>
<dbReference type="AlphaFoldDB" id="A0A9P7K096"/>
<dbReference type="InterPro" id="IPR004993">
    <property type="entry name" value="GH3"/>
</dbReference>
<dbReference type="InterPro" id="IPR055377">
    <property type="entry name" value="GH3_M"/>
</dbReference>
<evidence type="ECO:0000259" key="2">
    <source>
        <dbReference type="Pfam" id="PF23572"/>
    </source>
</evidence>
<dbReference type="Pfam" id="PF23572">
    <property type="entry name" value="GH3_C"/>
    <property type="match status" value="1"/>
</dbReference>
<proteinExistence type="predicted"/>
<name>A0A9P7K096_9AGAM</name>
<dbReference type="RefSeq" id="XP_041299828.1">
    <property type="nucleotide sequence ID" value="XM_041440346.1"/>
</dbReference>
<sequence length="569" mass="64552">MSPPNTDLLDFLSAELTQRVKEHMNQALLQFIRPNSASQYAQHAPELANFREAIAHSDSKDDIDFLRSFREFVPTTDYEPYKPYIAKFFATQCKESDVTDLFAPGLPYCLAMSSMTSGKSLKMFPTYWPAPHLLHHPLYLSLPHSEGSTLSPSSLSFGQVLKLHGEDGQSSKTLPVCSLTVGFLRMQKNWDIEYDMDRLNLWVPGKTDPYAISLVKGFRAFFLLNALFALADRRVTTIRFLFANVFVNLLQYIEEEWTLLIDCIEKGIIPDIEKLDHLREPLEVGWAVRVWPDLKKFIGITGGSAAASVPKARQMWKVTHTLGPSVTMQAPCYGSSECFIAVPYFNGNPNTDFKMVPVDGVTEYLDVRSNEPSERVLSAWELETGGHYEPVLTTRNGMWRYRIGDVVVVKGFAPDDGLPVINYLHRRDGSLNLAYGSTCTESQLTNAIVSASERWIGQIIDFTVVADDRIAPVTYGYLVEIEGEIGKDAKKAVQHTFEDLAKNNEYHLAFLQARRRKPTIRLVERGTFTEYRRQKCDKTNISMGQVKVPIVLSNETFKEWFLQRVVMEL</sequence>
<organism evidence="3 4">
    <name type="scientific">Suillus discolor</name>
    <dbReference type="NCBI Taxonomy" id="1912936"/>
    <lineage>
        <taxon>Eukaryota</taxon>
        <taxon>Fungi</taxon>
        <taxon>Dikarya</taxon>
        <taxon>Basidiomycota</taxon>
        <taxon>Agaricomycotina</taxon>
        <taxon>Agaricomycetes</taxon>
        <taxon>Agaricomycetidae</taxon>
        <taxon>Boletales</taxon>
        <taxon>Suillineae</taxon>
        <taxon>Suillaceae</taxon>
        <taxon>Suillus</taxon>
    </lineage>
</organism>
<evidence type="ECO:0000313" key="3">
    <source>
        <dbReference type="EMBL" id="KAG2120452.1"/>
    </source>
</evidence>